<dbReference type="Proteomes" id="UP000245464">
    <property type="component" value="Chromosome 1"/>
</dbReference>
<protein>
    <submittedName>
        <fullName evidence="2">Uncharacterized protein</fullName>
    </submittedName>
</protein>
<dbReference type="EMBL" id="NRDI02000003">
    <property type="protein sequence ID" value="KAI1518255.1"/>
    <property type="molecule type" value="Genomic_DNA"/>
</dbReference>
<reference evidence="2 4" key="1">
    <citation type="journal article" date="2018" name="BMC Genomics">
        <title>Comparative genomics of the wheat fungal pathogen Pyrenophora tritici-repentis reveals chromosomal variations and genome plasticity.</title>
        <authorList>
            <person name="Moolhuijzen P."/>
            <person name="See P.T."/>
            <person name="Hane J.K."/>
            <person name="Shi G."/>
            <person name="Liu Z."/>
            <person name="Oliver R.P."/>
            <person name="Moffat C.S."/>
        </authorList>
    </citation>
    <scope>NUCLEOTIDE SEQUENCE [LARGE SCALE GENOMIC DNA]</scope>
    <source>
        <strain evidence="2">M4</strain>
    </source>
</reference>
<name>A0A2W1HXL0_9PLEO</name>
<comment type="caution">
    <text evidence="2">The sequence shown here is derived from an EMBL/GenBank/DDBJ whole genome shotgun (WGS) entry which is preliminary data.</text>
</comment>
<reference evidence="5" key="4">
    <citation type="journal article" date="2022" name="Microb. Genom.">
        <title>A global pangenome for the wheat fungal pathogen Pyrenophora tritici-repentis and prediction of effector protein structural homology.</title>
        <authorList>
            <person name="Moolhuijzen P.M."/>
            <person name="See P.T."/>
            <person name="Shi G."/>
            <person name="Powell H.R."/>
            <person name="Cockram J."/>
            <person name="Jorgensen L.N."/>
            <person name="Benslimane H."/>
            <person name="Strelkov S.E."/>
            <person name="Turner J."/>
            <person name="Liu Z."/>
            <person name="Moffat C.S."/>
        </authorList>
    </citation>
    <scope>NUCLEOTIDE SEQUENCE [LARGE SCALE GENOMIC DNA]</scope>
</reference>
<proteinExistence type="predicted"/>
<evidence type="ECO:0000256" key="1">
    <source>
        <dbReference type="SAM" id="MobiDB-lite"/>
    </source>
</evidence>
<evidence type="ECO:0000313" key="3">
    <source>
        <dbReference type="EMBL" id="KAI1518255.1"/>
    </source>
</evidence>
<gene>
    <name evidence="3" type="ORF">Ptr86124_003556</name>
    <name evidence="2" type="ORF">PtrM4_022520</name>
</gene>
<sequence length="252" mass="28115">MSGVVGKRLDKLITGNLTRKEKGQLPYMINSTEKGSSKALLGIRGVEQVLIEGRGHLEAGFAATIRATLTQPPGTDVFETESQDSLFSTPRMNHTGRIPSTGYGPKAHLPYPTTPGTIEYDYSHLLDDYRYLVDGKVEIAGHFSGQSDFYAKNAAVFRAGQDGVARRDVPKIEVGPLTRNRPRRRRVAFDWRHIENLEEEGGQDDILAMEDVVRIKVMKSYPEDYELDNMDSCLLPVLLTSKEGTVEMGWKV</sequence>
<keyword evidence="5" id="KW-1185">Reference proteome</keyword>
<dbReference type="OrthoDB" id="3691059at2759"/>
<dbReference type="Proteomes" id="UP000249757">
    <property type="component" value="Unassembled WGS sequence"/>
</dbReference>
<accession>A0A2W1HXL0</accession>
<organism evidence="2 4">
    <name type="scientific">Pyrenophora tritici-repentis</name>
    <dbReference type="NCBI Taxonomy" id="45151"/>
    <lineage>
        <taxon>Eukaryota</taxon>
        <taxon>Fungi</taxon>
        <taxon>Dikarya</taxon>
        <taxon>Ascomycota</taxon>
        <taxon>Pezizomycotina</taxon>
        <taxon>Dothideomycetes</taxon>
        <taxon>Pleosporomycetidae</taxon>
        <taxon>Pleosporales</taxon>
        <taxon>Pleosporineae</taxon>
        <taxon>Pleosporaceae</taxon>
        <taxon>Pyrenophora</taxon>
    </lineage>
</organism>
<evidence type="ECO:0000313" key="4">
    <source>
        <dbReference type="Proteomes" id="UP000245464"/>
    </source>
</evidence>
<dbReference type="EMBL" id="NQIK02000001">
    <property type="protein sequence ID" value="KAF7578012.1"/>
    <property type="molecule type" value="Genomic_DNA"/>
</dbReference>
<evidence type="ECO:0000313" key="5">
    <source>
        <dbReference type="Proteomes" id="UP000249757"/>
    </source>
</evidence>
<reference evidence="3" key="3">
    <citation type="journal article" date="2022" name="bioRxiv">
        <title>A global pangenome for the wheat fungal pathogen Pyrenophora tritici-repentis and prediction of effector protein structural homology.</title>
        <authorList>
            <person name="Moolhuijzen P."/>
            <person name="See P.T."/>
            <person name="Shi G."/>
            <person name="Powell H.R."/>
            <person name="Cockram J."/>
            <person name="Jorgensen L.N."/>
            <person name="Benslimane H."/>
            <person name="Strelkov S.E."/>
            <person name="Turner J."/>
            <person name="Liu Z."/>
            <person name="Moffat C.S."/>
        </authorList>
    </citation>
    <scope>NUCLEOTIDE SEQUENCE</scope>
    <source>
        <strain evidence="3">86-124</strain>
    </source>
</reference>
<feature type="region of interest" description="Disordered" evidence="1">
    <location>
        <begin position="84"/>
        <end position="107"/>
    </location>
</feature>
<reference evidence="3" key="2">
    <citation type="submission" date="2021-05" db="EMBL/GenBank/DDBJ databases">
        <authorList>
            <person name="Moolhuijzen P.M."/>
            <person name="Moffat C.S."/>
        </authorList>
    </citation>
    <scope>NUCLEOTIDE SEQUENCE</scope>
    <source>
        <strain evidence="3">86-124</strain>
    </source>
</reference>
<evidence type="ECO:0000313" key="2">
    <source>
        <dbReference type="EMBL" id="KAF7578012.1"/>
    </source>
</evidence>
<dbReference type="AlphaFoldDB" id="A0A2W1HXL0"/>